<dbReference type="GeneID" id="28732198"/>
<gene>
    <name evidence="2" type="ORF">AB675_11468</name>
</gene>
<feature type="compositionally biased region" description="Low complexity" evidence="1">
    <location>
        <begin position="432"/>
        <end position="443"/>
    </location>
</feature>
<dbReference type="EMBL" id="LFJN01000013">
    <property type="protein sequence ID" value="KPI39915.1"/>
    <property type="molecule type" value="Genomic_DNA"/>
</dbReference>
<dbReference type="Proteomes" id="UP000038010">
    <property type="component" value="Unassembled WGS sequence"/>
</dbReference>
<feature type="compositionally biased region" description="Low complexity" evidence="1">
    <location>
        <begin position="542"/>
        <end position="551"/>
    </location>
</feature>
<protein>
    <submittedName>
        <fullName evidence="2">Uncharacterized protein</fullName>
    </submittedName>
</protein>
<feature type="compositionally biased region" description="Low complexity" evidence="1">
    <location>
        <begin position="506"/>
        <end position="516"/>
    </location>
</feature>
<keyword evidence="3" id="KW-1185">Reference proteome</keyword>
<feature type="region of interest" description="Disordered" evidence="1">
    <location>
        <begin position="84"/>
        <end position="106"/>
    </location>
</feature>
<comment type="caution">
    <text evidence="2">The sequence shown here is derived from an EMBL/GenBank/DDBJ whole genome shotgun (WGS) entry which is preliminary data.</text>
</comment>
<sequence length="560" mass="60883">MARMLGTFKLHPAYCAKLNEVHSFSFGMGVVKIGSLIDQADTNRFLILTYNRGFNLFRPHARPVANNISIHERVRAARERLADEKRDREVKDREKRNPTLNPLDFRGKFASHKESNDLFHAAFPNHQWGLIVPQGIFPRNDDLQAVVDSAKAQFAERPDLQPTRQELQTIAEEVIPPENDVPDDGTALAQNVNNAERVASQRGHYSVTQLREILSFWARSKAHDGNKLKLGVWREGPGPQLNGPWPIPPDTDVIWIYHNNLRQIFKAYQERLPTDQGNVSDVYRGMTRSFNNGQMSERNNMSAIYSRVVTAANTAAGNPNGGTTQDNRDIEDTEIEAEVDATIRADLQALLDADPPVATAIRLLGRLLHGNGTDRETARVGHFLSSQLDNDLTLRLANQAGIASITPAVDRVNTEQTIAAAAAAMTQAVMAEANAAQDQGNNRNPPPAQPPAVQNPGNAPPNAPDRPRGGANGARGGAAGQHNGTPPPNAPNFPQGRGGGPPNRGGPPYRGNNNSRGDFRGGRGGGGHRGFNGGYRRGGGSDYHMGGNSSNDGGGRRYTR</sequence>
<dbReference type="AlphaFoldDB" id="A0A0N1NZA0"/>
<reference evidence="2 3" key="1">
    <citation type="submission" date="2015-06" db="EMBL/GenBank/DDBJ databases">
        <title>Draft genome of the ant-associated black yeast Phialophora attae CBS 131958.</title>
        <authorList>
            <person name="Moreno L.F."/>
            <person name="Stielow B.J."/>
            <person name="de Hoog S."/>
            <person name="Vicente V.A."/>
            <person name="Weiss V.A."/>
            <person name="de Vries M."/>
            <person name="Cruz L.M."/>
            <person name="Souza E.M."/>
        </authorList>
    </citation>
    <scope>NUCLEOTIDE SEQUENCE [LARGE SCALE GENOMIC DNA]</scope>
    <source>
        <strain evidence="2 3">CBS 131958</strain>
    </source>
</reference>
<dbReference type="RefSeq" id="XP_017999878.1">
    <property type="nucleotide sequence ID" value="XM_018140317.1"/>
</dbReference>
<accession>A0A0N1NZA0</accession>
<feature type="compositionally biased region" description="Gly residues" evidence="1">
    <location>
        <begin position="470"/>
        <end position="479"/>
    </location>
</feature>
<feature type="compositionally biased region" description="Gly residues" evidence="1">
    <location>
        <begin position="522"/>
        <end position="541"/>
    </location>
</feature>
<dbReference type="VEuPathDB" id="FungiDB:AB675_11468"/>
<evidence type="ECO:0000256" key="1">
    <source>
        <dbReference type="SAM" id="MobiDB-lite"/>
    </source>
</evidence>
<feature type="region of interest" description="Disordered" evidence="1">
    <location>
        <begin position="432"/>
        <end position="560"/>
    </location>
</feature>
<proteinExistence type="predicted"/>
<evidence type="ECO:0000313" key="2">
    <source>
        <dbReference type="EMBL" id="KPI39915.1"/>
    </source>
</evidence>
<name>A0A0N1NZA0_9EURO</name>
<organism evidence="2 3">
    <name type="scientific">Cyphellophora attinorum</name>
    <dbReference type="NCBI Taxonomy" id="1664694"/>
    <lineage>
        <taxon>Eukaryota</taxon>
        <taxon>Fungi</taxon>
        <taxon>Dikarya</taxon>
        <taxon>Ascomycota</taxon>
        <taxon>Pezizomycotina</taxon>
        <taxon>Eurotiomycetes</taxon>
        <taxon>Chaetothyriomycetidae</taxon>
        <taxon>Chaetothyriales</taxon>
        <taxon>Cyphellophoraceae</taxon>
        <taxon>Cyphellophora</taxon>
    </lineage>
</organism>
<feature type="compositionally biased region" description="Basic and acidic residues" evidence="1">
    <location>
        <begin position="84"/>
        <end position="97"/>
    </location>
</feature>
<evidence type="ECO:0000313" key="3">
    <source>
        <dbReference type="Proteomes" id="UP000038010"/>
    </source>
</evidence>